<dbReference type="InterPro" id="IPR036388">
    <property type="entry name" value="WH-like_DNA-bd_sf"/>
</dbReference>
<evidence type="ECO:0000259" key="7">
    <source>
        <dbReference type="PROSITE" id="PS50039"/>
    </source>
</evidence>
<feature type="domain" description="Fork-head" evidence="7">
    <location>
        <begin position="1"/>
        <end position="74"/>
    </location>
</feature>
<evidence type="ECO:0000256" key="1">
    <source>
        <dbReference type="ARBA" id="ARBA00004123"/>
    </source>
</evidence>
<dbReference type="OrthoDB" id="5954824at2759"/>
<dbReference type="PROSITE" id="PS00658">
    <property type="entry name" value="FORK_HEAD_2"/>
    <property type="match status" value="1"/>
</dbReference>
<dbReference type="EMBL" id="MU005999">
    <property type="protein sequence ID" value="KAF2858998.1"/>
    <property type="molecule type" value="Genomic_DNA"/>
</dbReference>
<proteinExistence type="predicted"/>
<evidence type="ECO:0000313" key="8">
    <source>
        <dbReference type="EMBL" id="KAF2858998.1"/>
    </source>
</evidence>
<keyword evidence="5 6" id="KW-0539">Nucleus</keyword>
<dbReference type="Gene3D" id="1.10.10.10">
    <property type="entry name" value="Winged helix-like DNA-binding domain superfamily/Winged helix DNA-binding domain"/>
    <property type="match status" value="1"/>
</dbReference>
<dbReference type="InterPro" id="IPR001766">
    <property type="entry name" value="Fork_head_dom"/>
</dbReference>
<evidence type="ECO:0000256" key="2">
    <source>
        <dbReference type="ARBA" id="ARBA00023015"/>
    </source>
</evidence>
<dbReference type="PANTHER" id="PTHR45881">
    <property type="entry name" value="CHECKPOINT SUPPRESSOR 1-LIKE, ISOFORM A-RELATED"/>
    <property type="match status" value="1"/>
</dbReference>
<dbReference type="PRINTS" id="PR00053">
    <property type="entry name" value="FORKHEAD"/>
</dbReference>
<dbReference type="InterPro" id="IPR036390">
    <property type="entry name" value="WH_DNA-bd_sf"/>
</dbReference>
<feature type="DNA-binding region" description="Fork-head" evidence="6">
    <location>
        <begin position="1"/>
        <end position="74"/>
    </location>
</feature>
<evidence type="ECO:0000256" key="6">
    <source>
        <dbReference type="PROSITE-ProRule" id="PRU00089"/>
    </source>
</evidence>
<evidence type="ECO:0000256" key="4">
    <source>
        <dbReference type="ARBA" id="ARBA00023163"/>
    </source>
</evidence>
<evidence type="ECO:0000256" key="3">
    <source>
        <dbReference type="ARBA" id="ARBA00023125"/>
    </source>
</evidence>
<dbReference type="Pfam" id="PF00250">
    <property type="entry name" value="Forkhead"/>
    <property type="match status" value="1"/>
</dbReference>
<keyword evidence="9" id="KW-1185">Reference proteome</keyword>
<sequence>YAKLLYRCLMEAPGHALTLKELYEWMKVHSQKAKDPNNSGWKNSVRHNLSMNAAFERVPPSEVHGVKKGSLWRL</sequence>
<accession>A0A6A7BWW9</accession>
<feature type="non-terminal residue" evidence="8">
    <location>
        <position position="74"/>
    </location>
</feature>
<dbReference type="PROSITE" id="PS50039">
    <property type="entry name" value="FORK_HEAD_3"/>
    <property type="match status" value="1"/>
</dbReference>
<keyword evidence="4" id="KW-0804">Transcription</keyword>
<gene>
    <name evidence="8" type="ORF">K470DRAFT_195955</name>
</gene>
<name>A0A6A7BWW9_9PEZI</name>
<organism evidence="8 9">
    <name type="scientific">Piedraia hortae CBS 480.64</name>
    <dbReference type="NCBI Taxonomy" id="1314780"/>
    <lineage>
        <taxon>Eukaryota</taxon>
        <taxon>Fungi</taxon>
        <taxon>Dikarya</taxon>
        <taxon>Ascomycota</taxon>
        <taxon>Pezizomycotina</taxon>
        <taxon>Dothideomycetes</taxon>
        <taxon>Dothideomycetidae</taxon>
        <taxon>Capnodiales</taxon>
        <taxon>Piedraiaceae</taxon>
        <taxon>Piedraia</taxon>
    </lineage>
</organism>
<dbReference type="InterPro" id="IPR030456">
    <property type="entry name" value="TF_fork_head_CS_2"/>
</dbReference>
<keyword evidence="2" id="KW-0805">Transcription regulation</keyword>
<reference evidence="8" key="1">
    <citation type="journal article" date="2020" name="Stud. Mycol.">
        <title>101 Dothideomycetes genomes: a test case for predicting lifestyles and emergence of pathogens.</title>
        <authorList>
            <person name="Haridas S."/>
            <person name="Albert R."/>
            <person name="Binder M."/>
            <person name="Bloem J."/>
            <person name="Labutti K."/>
            <person name="Salamov A."/>
            <person name="Andreopoulos B."/>
            <person name="Baker S."/>
            <person name="Barry K."/>
            <person name="Bills G."/>
            <person name="Bluhm B."/>
            <person name="Cannon C."/>
            <person name="Castanera R."/>
            <person name="Culley D."/>
            <person name="Daum C."/>
            <person name="Ezra D."/>
            <person name="Gonzalez J."/>
            <person name="Henrissat B."/>
            <person name="Kuo A."/>
            <person name="Liang C."/>
            <person name="Lipzen A."/>
            <person name="Lutzoni F."/>
            <person name="Magnuson J."/>
            <person name="Mondo S."/>
            <person name="Nolan M."/>
            <person name="Ohm R."/>
            <person name="Pangilinan J."/>
            <person name="Park H.-J."/>
            <person name="Ramirez L."/>
            <person name="Alfaro M."/>
            <person name="Sun H."/>
            <person name="Tritt A."/>
            <person name="Yoshinaga Y."/>
            <person name="Zwiers L.-H."/>
            <person name="Turgeon B."/>
            <person name="Goodwin S."/>
            <person name="Spatafora J."/>
            <person name="Crous P."/>
            <person name="Grigoriev I."/>
        </authorList>
    </citation>
    <scope>NUCLEOTIDE SEQUENCE</scope>
    <source>
        <strain evidence="8">CBS 480.64</strain>
    </source>
</reference>
<evidence type="ECO:0000313" key="9">
    <source>
        <dbReference type="Proteomes" id="UP000799421"/>
    </source>
</evidence>
<dbReference type="PANTHER" id="PTHR45881:SF5">
    <property type="entry name" value="FORK-HEAD DOMAIN-CONTAINING PROTEIN"/>
    <property type="match status" value="1"/>
</dbReference>
<dbReference type="SUPFAM" id="SSF46785">
    <property type="entry name" value="Winged helix' DNA-binding domain"/>
    <property type="match status" value="1"/>
</dbReference>
<feature type="non-terminal residue" evidence="8">
    <location>
        <position position="1"/>
    </location>
</feature>
<dbReference type="AlphaFoldDB" id="A0A6A7BWW9"/>
<evidence type="ECO:0000256" key="5">
    <source>
        <dbReference type="ARBA" id="ARBA00023242"/>
    </source>
</evidence>
<comment type="subcellular location">
    <subcellularLocation>
        <location evidence="1 6">Nucleus</location>
    </subcellularLocation>
</comment>
<dbReference type="GO" id="GO:0000978">
    <property type="term" value="F:RNA polymerase II cis-regulatory region sequence-specific DNA binding"/>
    <property type="evidence" value="ECO:0007669"/>
    <property type="project" value="TreeGrafter"/>
</dbReference>
<dbReference type="GO" id="GO:0000981">
    <property type="term" value="F:DNA-binding transcription factor activity, RNA polymerase II-specific"/>
    <property type="evidence" value="ECO:0007669"/>
    <property type="project" value="TreeGrafter"/>
</dbReference>
<dbReference type="Proteomes" id="UP000799421">
    <property type="component" value="Unassembled WGS sequence"/>
</dbReference>
<keyword evidence="3 6" id="KW-0238">DNA-binding</keyword>
<dbReference type="SMART" id="SM00339">
    <property type="entry name" value="FH"/>
    <property type="match status" value="1"/>
</dbReference>
<dbReference type="GO" id="GO:0005634">
    <property type="term" value="C:nucleus"/>
    <property type="evidence" value="ECO:0007669"/>
    <property type="project" value="UniProtKB-SubCell"/>
</dbReference>
<protein>
    <submittedName>
        <fullName evidence="8">Winged helix DNA-binding domain-containing protein</fullName>
    </submittedName>
</protein>